<dbReference type="RefSeq" id="WP_223791513.1">
    <property type="nucleotide sequence ID" value="NZ_JAIOUQ010000008.1"/>
</dbReference>
<evidence type="ECO:0000313" key="3">
    <source>
        <dbReference type="Proteomes" id="UP000825933"/>
    </source>
</evidence>
<dbReference type="InterPro" id="IPR010985">
    <property type="entry name" value="Ribbon_hlx_hlx"/>
</dbReference>
<gene>
    <name evidence="2" type="ORF">K8N75_07690</name>
</gene>
<name>A0A8T5UQ58_9EURY</name>
<evidence type="ECO:0000313" key="2">
    <source>
        <dbReference type="EMBL" id="MBZ2165918.1"/>
    </source>
</evidence>
<dbReference type="InterPro" id="IPR013321">
    <property type="entry name" value="Arc_rbn_hlx_hlx"/>
</dbReference>
<dbReference type="Proteomes" id="UP000825933">
    <property type="component" value="Unassembled WGS sequence"/>
</dbReference>
<dbReference type="EMBL" id="JAIOUQ010000008">
    <property type="protein sequence ID" value="MBZ2165918.1"/>
    <property type="molecule type" value="Genomic_DNA"/>
</dbReference>
<sequence length="61" mass="7232">MPENKTRSKPKTKEKMEQITIKLPPKMLEGLRKLSNMSYNPMSMHIRQAIAEYLERNNNKN</sequence>
<protein>
    <submittedName>
        <fullName evidence="2">Ribbon-helix-helix domain-containing protein</fullName>
    </submittedName>
</protein>
<accession>A0A8T5UQ58</accession>
<evidence type="ECO:0000259" key="1">
    <source>
        <dbReference type="Pfam" id="PF01402"/>
    </source>
</evidence>
<feature type="domain" description="Ribbon-helix-helix protein CopG" evidence="1">
    <location>
        <begin position="18"/>
        <end position="56"/>
    </location>
</feature>
<dbReference type="AlphaFoldDB" id="A0A8T5UQ58"/>
<keyword evidence="3" id="KW-1185">Reference proteome</keyword>
<organism evidence="2 3">
    <name type="scientific">Methanobacterium spitsbergense</name>
    <dbReference type="NCBI Taxonomy" id="2874285"/>
    <lineage>
        <taxon>Archaea</taxon>
        <taxon>Methanobacteriati</taxon>
        <taxon>Methanobacteriota</taxon>
        <taxon>Methanomada group</taxon>
        <taxon>Methanobacteria</taxon>
        <taxon>Methanobacteriales</taxon>
        <taxon>Methanobacteriaceae</taxon>
        <taxon>Methanobacterium</taxon>
    </lineage>
</organism>
<dbReference type="Pfam" id="PF01402">
    <property type="entry name" value="RHH_1"/>
    <property type="match status" value="1"/>
</dbReference>
<reference evidence="3" key="1">
    <citation type="journal article" date="2022" name="Microbiol. Resour. Announc.">
        <title>Draft Genome Sequence of a Methanogenic Archaeon from West Spitsbergen Permafrost.</title>
        <authorList>
            <person name="Trubitsyn V."/>
            <person name="Rivkina E."/>
            <person name="Shcherbakova V."/>
        </authorList>
    </citation>
    <scope>NUCLEOTIDE SEQUENCE [LARGE SCALE GENOMIC DNA]</scope>
    <source>
        <strain evidence="3">VT</strain>
    </source>
</reference>
<dbReference type="SUPFAM" id="SSF47598">
    <property type="entry name" value="Ribbon-helix-helix"/>
    <property type="match status" value="1"/>
</dbReference>
<proteinExistence type="predicted"/>
<dbReference type="InterPro" id="IPR002145">
    <property type="entry name" value="CopG"/>
</dbReference>
<comment type="caution">
    <text evidence="2">The sequence shown here is derived from an EMBL/GenBank/DDBJ whole genome shotgun (WGS) entry which is preliminary data.</text>
</comment>
<dbReference type="GO" id="GO:0006355">
    <property type="term" value="P:regulation of DNA-templated transcription"/>
    <property type="evidence" value="ECO:0007669"/>
    <property type="project" value="InterPro"/>
</dbReference>
<dbReference type="Gene3D" id="1.10.1220.10">
    <property type="entry name" value="Met repressor-like"/>
    <property type="match status" value="1"/>
</dbReference>